<evidence type="ECO:0000256" key="8">
    <source>
        <dbReference type="NCBIfam" id="TIGR00019"/>
    </source>
</evidence>
<dbReference type="InterPro" id="IPR005139">
    <property type="entry name" value="PCRF"/>
</dbReference>
<evidence type="ECO:0000259" key="10">
    <source>
        <dbReference type="PROSITE" id="PS00745"/>
    </source>
</evidence>
<dbReference type="Gene3D" id="6.10.140.1950">
    <property type="match status" value="1"/>
</dbReference>
<gene>
    <name evidence="7 11" type="primary">prfA</name>
    <name evidence="11" type="ORF">KOSB73_270028</name>
</gene>
<dbReference type="Gene3D" id="3.30.70.1660">
    <property type="match status" value="1"/>
</dbReference>
<evidence type="ECO:0000313" key="11">
    <source>
        <dbReference type="EMBL" id="SNU36128.1"/>
    </source>
</evidence>
<feature type="modified residue" description="N5-methylglutamine" evidence="7">
    <location>
        <position position="268"/>
    </location>
</feature>
<feature type="domain" description="Prokaryotic-type class I peptide chain release factors" evidence="10">
    <location>
        <begin position="261"/>
        <end position="277"/>
    </location>
</feature>
<dbReference type="SUPFAM" id="SSF75620">
    <property type="entry name" value="Release factor"/>
    <property type="match status" value="1"/>
</dbReference>
<evidence type="ECO:0000256" key="7">
    <source>
        <dbReference type="HAMAP-Rule" id="MF_00093"/>
    </source>
</evidence>
<dbReference type="SMART" id="SM00937">
    <property type="entry name" value="PCRF"/>
    <property type="match status" value="1"/>
</dbReference>
<comment type="function">
    <text evidence="1 7">Peptide chain release factor 1 directs the termination of translation in response to the peptide chain termination codons UAG and UAA.</text>
</comment>
<dbReference type="InterPro" id="IPR000352">
    <property type="entry name" value="Pep_chain_release_fac_I"/>
</dbReference>
<feature type="compositionally biased region" description="Basic and acidic residues" evidence="9">
    <location>
        <begin position="317"/>
        <end position="341"/>
    </location>
</feature>
<dbReference type="Pfam" id="PF03462">
    <property type="entry name" value="PCRF"/>
    <property type="match status" value="1"/>
</dbReference>
<sequence>MTGMMNACIFCATASGWNSAPFSLFLGQGEFTPMKPSIVAKLEALYERHEEVQALLGDVATIADQDKFRALSREYAQLSDVARCYTDWRQLQDDIEAAQLMLDDPEMREMAQEELREAKEKGEQMEQQLQVLLLPKDPDDERNAFVEVRAGTGGDEAALFAGDLFRMYSRYAESRRWRVEIMSANEGEHGGFKEVIAKISGDGVYGRLKFESGGHRVQRVPATESQGRIHTSACTVAVMPELPEAEMPDISPSDLRIDTFRSSGAGGQHVNTTDSAIRITHLPTGIVVECQDERSQHKNKAKALSVLGARIRAAEVSRRQQAEASERRNLLGSGDRSDRNRTYNYPQGRVTDHRINLTLYRLDEAMEGKLDMLIEPIVQEYQADQLAALSEQE</sequence>
<comment type="similarity">
    <text evidence="3 7">Belongs to the prokaryotic/mitochondrial release factor family.</text>
</comment>
<evidence type="ECO:0000256" key="9">
    <source>
        <dbReference type="SAM" id="MobiDB-lite"/>
    </source>
</evidence>
<feature type="region of interest" description="Disordered" evidence="9">
    <location>
        <begin position="317"/>
        <end position="347"/>
    </location>
</feature>
<evidence type="ECO:0000313" key="12">
    <source>
        <dbReference type="Proteomes" id="UP000220639"/>
    </source>
</evidence>
<dbReference type="Gene3D" id="3.30.160.20">
    <property type="match status" value="1"/>
</dbReference>
<organism evidence="11 12">
    <name type="scientific">Klebsiella grimontii</name>
    <dbReference type="NCBI Taxonomy" id="2058152"/>
    <lineage>
        <taxon>Bacteria</taxon>
        <taxon>Pseudomonadati</taxon>
        <taxon>Pseudomonadota</taxon>
        <taxon>Gammaproteobacteria</taxon>
        <taxon>Enterobacterales</taxon>
        <taxon>Enterobacteriaceae</taxon>
        <taxon>Klebsiella/Raoultella group</taxon>
        <taxon>Klebsiella</taxon>
    </lineage>
</organism>
<dbReference type="FunFam" id="3.30.70.1660:FF:000004">
    <property type="entry name" value="Peptide chain release factor 1"/>
    <property type="match status" value="1"/>
</dbReference>
<dbReference type="NCBIfam" id="NF001859">
    <property type="entry name" value="PRK00591.1"/>
    <property type="match status" value="1"/>
</dbReference>
<keyword evidence="5 7" id="KW-0963">Cytoplasm</keyword>
<name>A0A285B5H0_9ENTR</name>
<keyword evidence="4 7" id="KW-0488">Methylation</keyword>
<protein>
    <recommendedName>
        <fullName evidence="7 8">Peptide chain release factor 1</fullName>
        <shortName evidence="7">RF-1</shortName>
    </recommendedName>
</protein>
<comment type="PTM">
    <text evidence="7">Methylated by PrmC. Methylation increases the termination efficiency of RF1.</text>
</comment>
<dbReference type="EMBL" id="FZTC01000020">
    <property type="protein sequence ID" value="SNU36128.1"/>
    <property type="molecule type" value="Genomic_DNA"/>
</dbReference>
<dbReference type="InterPro" id="IPR050057">
    <property type="entry name" value="Prokaryotic/Mito_RF"/>
</dbReference>
<evidence type="ECO:0000256" key="6">
    <source>
        <dbReference type="ARBA" id="ARBA00022917"/>
    </source>
</evidence>
<dbReference type="GO" id="GO:0005829">
    <property type="term" value="C:cytosol"/>
    <property type="evidence" value="ECO:0007669"/>
    <property type="project" value="UniProtKB-ARBA"/>
</dbReference>
<dbReference type="Proteomes" id="UP000220639">
    <property type="component" value="Unassembled WGS sequence"/>
</dbReference>
<dbReference type="NCBIfam" id="TIGR00019">
    <property type="entry name" value="prfA"/>
    <property type="match status" value="1"/>
</dbReference>
<evidence type="ECO:0000256" key="1">
    <source>
        <dbReference type="ARBA" id="ARBA00002986"/>
    </source>
</evidence>
<dbReference type="AlphaFoldDB" id="A0A285B5H0"/>
<keyword evidence="6 7" id="KW-0648">Protein biosynthesis</keyword>
<dbReference type="PROSITE" id="PS00745">
    <property type="entry name" value="RF_PROK_I"/>
    <property type="match status" value="1"/>
</dbReference>
<accession>A0A285B5H0</accession>
<evidence type="ECO:0000256" key="4">
    <source>
        <dbReference type="ARBA" id="ARBA00022481"/>
    </source>
</evidence>
<dbReference type="FunFam" id="3.30.160.20:FF:000004">
    <property type="entry name" value="Peptide chain release factor 1"/>
    <property type="match status" value="1"/>
</dbReference>
<comment type="subcellular location">
    <subcellularLocation>
        <location evidence="2 7">Cytoplasm</location>
    </subcellularLocation>
</comment>
<dbReference type="InterPro" id="IPR045853">
    <property type="entry name" value="Pep_chain_release_fac_I_sf"/>
</dbReference>
<dbReference type="Pfam" id="PF00472">
    <property type="entry name" value="RF-1"/>
    <property type="match status" value="1"/>
</dbReference>
<evidence type="ECO:0000256" key="3">
    <source>
        <dbReference type="ARBA" id="ARBA00010835"/>
    </source>
</evidence>
<dbReference type="PANTHER" id="PTHR43804:SF7">
    <property type="entry name" value="LD18447P"/>
    <property type="match status" value="1"/>
</dbReference>
<evidence type="ECO:0000256" key="5">
    <source>
        <dbReference type="ARBA" id="ARBA00022490"/>
    </source>
</evidence>
<dbReference type="PANTHER" id="PTHR43804">
    <property type="entry name" value="LD18447P"/>
    <property type="match status" value="1"/>
</dbReference>
<dbReference type="HAMAP" id="MF_00093">
    <property type="entry name" value="Rel_fac_1"/>
    <property type="match status" value="1"/>
</dbReference>
<dbReference type="InterPro" id="IPR004373">
    <property type="entry name" value="RF-1"/>
</dbReference>
<dbReference type="GO" id="GO:0016149">
    <property type="term" value="F:translation release factor activity, codon specific"/>
    <property type="evidence" value="ECO:0007669"/>
    <property type="project" value="UniProtKB-UniRule"/>
</dbReference>
<dbReference type="FunFam" id="3.30.70.1660:FF:000002">
    <property type="entry name" value="Peptide chain release factor 1"/>
    <property type="match status" value="1"/>
</dbReference>
<reference evidence="12" key="1">
    <citation type="submission" date="2017-08" db="EMBL/GenBank/DDBJ databases">
        <authorList>
            <person name="Brisse S."/>
        </authorList>
    </citation>
    <scope>NUCLEOTIDE SEQUENCE [LARGE SCALE GENOMIC DNA]</scope>
    <source>
        <strain evidence="12">06D021</strain>
    </source>
</reference>
<proteinExistence type="inferred from homology"/>
<evidence type="ECO:0000256" key="2">
    <source>
        <dbReference type="ARBA" id="ARBA00004496"/>
    </source>
</evidence>